<evidence type="ECO:0000313" key="1">
    <source>
        <dbReference type="EMBL" id="MCC2748915.1"/>
    </source>
</evidence>
<dbReference type="EMBL" id="JAJFBX010000317">
    <property type="protein sequence ID" value="MCC2748915.1"/>
    <property type="molecule type" value="Genomic_DNA"/>
</dbReference>
<comment type="caution">
    <text evidence="1">The sequence shown here is derived from an EMBL/GenBank/DDBJ whole genome shotgun (WGS) entry which is preliminary data.</text>
</comment>
<reference evidence="1" key="1">
    <citation type="submission" date="2021-10" db="EMBL/GenBank/DDBJ databases">
        <title>Collection of gut derived symbiotic bacterial strains cultured from healthy donors.</title>
        <authorList>
            <person name="Lin H."/>
            <person name="Littmann E."/>
            <person name="Claire K."/>
            <person name="Pamer E."/>
        </authorList>
    </citation>
    <scope>NUCLEOTIDE SEQUENCE</scope>
    <source>
        <strain evidence="1">MSK.22.92</strain>
    </source>
</reference>
<feature type="non-terminal residue" evidence="1">
    <location>
        <position position="1"/>
    </location>
</feature>
<gene>
    <name evidence="1" type="ORF">LK487_18250</name>
</gene>
<protein>
    <submittedName>
        <fullName evidence="1">Transcriptional regulator</fullName>
    </submittedName>
</protein>
<dbReference type="AlphaFoldDB" id="A0AAW4WX69"/>
<proteinExistence type="predicted"/>
<name>A0AAW4WX69_9FIRM</name>
<dbReference type="Proteomes" id="UP001197847">
    <property type="component" value="Unassembled WGS sequence"/>
</dbReference>
<accession>A0AAW4WX69</accession>
<evidence type="ECO:0000313" key="2">
    <source>
        <dbReference type="Proteomes" id="UP001197847"/>
    </source>
</evidence>
<organism evidence="1 2">
    <name type="scientific">Agathobacter rectalis</name>
    <dbReference type="NCBI Taxonomy" id="39491"/>
    <lineage>
        <taxon>Bacteria</taxon>
        <taxon>Bacillati</taxon>
        <taxon>Bacillota</taxon>
        <taxon>Clostridia</taxon>
        <taxon>Lachnospirales</taxon>
        <taxon>Lachnospiraceae</taxon>
        <taxon>Agathobacter</taxon>
    </lineage>
</organism>
<sequence>EASEQFGNRGAKQAQQILEQAAAMFAGGSLTDEDKIAFMDEFQCLYLDSKRRAKKFTPKKYLKNQEEK</sequence>